<evidence type="ECO:0000256" key="5">
    <source>
        <dbReference type="ARBA" id="ARBA00022989"/>
    </source>
</evidence>
<feature type="transmembrane region" description="Helical" evidence="7">
    <location>
        <begin position="205"/>
        <end position="225"/>
    </location>
</feature>
<dbReference type="PANTHER" id="PTHR11660:SF57">
    <property type="entry name" value="SOLUTE CARRIER FAMILY 40 MEMBER"/>
    <property type="match status" value="1"/>
</dbReference>
<proteinExistence type="inferred from homology"/>
<sequence>MSTRRDSGSLVDEEAPLLPSAPGITNTYGGAESPGEGEDNNGENENLVSTSVARRLYISHFLSTWNSRVFEFGAVLYLADIYPNTLLPMSVYAFTRGLAAILFAPLVGWYIDNNDRLKVVRLSIVSQRLVVAASCGIFYYLMVVPYYSSDLSKSLLAVLAFLACIEKLGSIMNLVSVEKDWIVVIAGRDQASLNVLNAQMRRIDLICKLVGPLFIALLAGVSTEIAILTNLTMNIVSVAVEYFAIARVYHDDEALQQPKALPRDPNRQRPIGLKNKFVHNWEHVKSGSKKFNKDFGMYFRHRAFLPSFAGALLYLTVLSFAGQMVTYLLAAGYSSTQVGITRTFSVIFEILATWFAPWLMGLIGPIRAGIWLASWQATSLVAGLFLFWRFADRPFVSASGLVGGTIFSRVGLRGFDLCTQVIVQEDVEPEVRGTFSSIEAAWQNAFEIMSYLSTIIFFRPEQFRWPASLSVGAVVSASILYASFVYIRRGHLLHLEKLPLVFKSRRRQEISQEQGIERLLASNDV</sequence>
<organism evidence="9 10">
    <name type="scientific">Orbilia ellipsospora</name>
    <dbReference type="NCBI Taxonomy" id="2528407"/>
    <lineage>
        <taxon>Eukaryota</taxon>
        <taxon>Fungi</taxon>
        <taxon>Dikarya</taxon>
        <taxon>Ascomycota</taxon>
        <taxon>Pezizomycotina</taxon>
        <taxon>Orbiliomycetes</taxon>
        <taxon>Orbiliales</taxon>
        <taxon>Orbiliaceae</taxon>
        <taxon>Orbilia</taxon>
    </lineage>
</organism>
<name>A0AAV9X0K2_9PEZI</name>
<dbReference type="SUPFAM" id="SSF103473">
    <property type="entry name" value="MFS general substrate transporter"/>
    <property type="match status" value="1"/>
</dbReference>
<evidence type="ECO:0000256" key="1">
    <source>
        <dbReference type="ARBA" id="ARBA00004141"/>
    </source>
</evidence>
<comment type="function">
    <text evidence="7">May be involved in iron transport and iron homeostasis.</text>
</comment>
<reference evidence="9 10" key="1">
    <citation type="submission" date="2019-10" db="EMBL/GenBank/DDBJ databases">
        <authorList>
            <person name="Palmer J.M."/>
        </authorList>
    </citation>
    <scope>NUCLEOTIDE SEQUENCE [LARGE SCALE GENOMIC DNA]</scope>
    <source>
        <strain evidence="9 10">TWF694</strain>
    </source>
</reference>
<evidence type="ECO:0000313" key="10">
    <source>
        <dbReference type="Proteomes" id="UP001365542"/>
    </source>
</evidence>
<dbReference type="InterPro" id="IPR009716">
    <property type="entry name" value="Ferroportin-1"/>
</dbReference>
<feature type="transmembrane region" description="Helical" evidence="7">
    <location>
        <begin position="91"/>
        <end position="109"/>
    </location>
</feature>
<feature type="transmembrane region" description="Helical" evidence="7">
    <location>
        <begin position="129"/>
        <end position="148"/>
    </location>
</feature>
<feature type="region of interest" description="Disordered" evidence="8">
    <location>
        <begin position="1"/>
        <end position="45"/>
    </location>
</feature>
<dbReference type="Proteomes" id="UP001365542">
    <property type="component" value="Unassembled WGS sequence"/>
</dbReference>
<evidence type="ECO:0000256" key="2">
    <source>
        <dbReference type="ARBA" id="ARBA00006279"/>
    </source>
</evidence>
<evidence type="ECO:0000256" key="7">
    <source>
        <dbReference type="RuleBase" id="RU365065"/>
    </source>
</evidence>
<comment type="caution">
    <text evidence="7">Lacks conserved residue(s) required for the propagation of feature annotation.</text>
</comment>
<feature type="transmembrane region" description="Helical" evidence="7">
    <location>
        <begin position="56"/>
        <end position="79"/>
    </location>
</feature>
<evidence type="ECO:0000256" key="4">
    <source>
        <dbReference type="ARBA" id="ARBA00022692"/>
    </source>
</evidence>
<feature type="transmembrane region" description="Helical" evidence="7">
    <location>
        <begin position="303"/>
        <end position="330"/>
    </location>
</feature>
<accession>A0AAV9X0K2</accession>
<keyword evidence="7" id="KW-0406">Ion transport</keyword>
<dbReference type="CDD" id="cd17480">
    <property type="entry name" value="MFS_SLC40A1_like"/>
    <property type="match status" value="1"/>
</dbReference>
<keyword evidence="5 7" id="KW-1133">Transmembrane helix</keyword>
<dbReference type="EMBL" id="JAVHJO010000016">
    <property type="protein sequence ID" value="KAK6526477.1"/>
    <property type="molecule type" value="Genomic_DNA"/>
</dbReference>
<comment type="caution">
    <text evidence="9">The sequence shown here is derived from an EMBL/GenBank/DDBJ whole genome shotgun (WGS) entry which is preliminary data.</text>
</comment>
<dbReference type="GO" id="GO:0016020">
    <property type="term" value="C:membrane"/>
    <property type="evidence" value="ECO:0007669"/>
    <property type="project" value="UniProtKB-SubCell"/>
</dbReference>
<evidence type="ECO:0000256" key="8">
    <source>
        <dbReference type="SAM" id="MobiDB-lite"/>
    </source>
</evidence>
<dbReference type="GO" id="GO:0005381">
    <property type="term" value="F:iron ion transmembrane transporter activity"/>
    <property type="evidence" value="ECO:0007669"/>
    <property type="project" value="UniProtKB-UniRule"/>
</dbReference>
<dbReference type="Gene3D" id="1.20.1250.20">
    <property type="entry name" value="MFS general substrate transporter like domains"/>
    <property type="match status" value="1"/>
</dbReference>
<dbReference type="AlphaFoldDB" id="A0AAV9X0K2"/>
<comment type="subcellular location">
    <subcellularLocation>
        <location evidence="1 7">Membrane</location>
        <topology evidence="1 7">Multi-pass membrane protein</topology>
    </subcellularLocation>
</comment>
<keyword evidence="4 7" id="KW-0812">Transmembrane</keyword>
<feature type="transmembrane region" description="Helical" evidence="7">
    <location>
        <begin position="370"/>
        <end position="391"/>
    </location>
</feature>
<gene>
    <name evidence="9" type="ORF">TWF694_005063</name>
</gene>
<evidence type="ECO:0000256" key="6">
    <source>
        <dbReference type="ARBA" id="ARBA00023136"/>
    </source>
</evidence>
<feature type="transmembrane region" description="Helical" evidence="7">
    <location>
        <begin position="342"/>
        <end position="363"/>
    </location>
</feature>
<feature type="transmembrane region" description="Helical" evidence="7">
    <location>
        <begin position="467"/>
        <end position="487"/>
    </location>
</feature>
<comment type="similarity">
    <text evidence="2 7">Belongs to the ferroportin (FP) (TC 2.A.100) family. SLC40A subfamily.</text>
</comment>
<evidence type="ECO:0000313" key="9">
    <source>
        <dbReference type="EMBL" id="KAK6526477.1"/>
    </source>
</evidence>
<keyword evidence="3 7" id="KW-0813">Transport</keyword>
<evidence type="ECO:0000256" key="3">
    <source>
        <dbReference type="ARBA" id="ARBA00022448"/>
    </source>
</evidence>
<dbReference type="PANTHER" id="PTHR11660">
    <property type="entry name" value="SOLUTE CARRIER FAMILY 40 MEMBER"/>
    <property type="match status" value="1"/>
</dbReference>
<keyword evidence="10" id="KW-1185">Reference proteome</keyword>
<protein>
    <recommendedName>
        <fullName evidence="7">Solute carrier family 40 member</fullName>
    </recommendedName>
</protein>
<dbReference type="InterPro" id="IPR036259">
    <property type="entry name" value="MFS_trans_sf"/>
</dbReference>
<dbReference type="Pfam" id="PF06963">
    <property type="entry name" value="FPN1"/>
    <property type="match status" value="1"/>
</dbReference>
<keyword evidence="6 7" id="KW-0472">Membrane</keyword>